<keyword evidence="3" id="KW-0342">GTP-binding</keyword>
<sequence>MNDCLNLLLIGKTGNGKSATGNTILKRKSFKSDASSDSVTSEVKYEVAERRKRKIKVVDGPGIGDTHYIDDIVKATEIVMNKMKDAVLLNPDGYHAFLLVIKYGNRLTKEDKECIRILKAIFGPDFIKNYCILIVTNGDSFKLDKKESKQTFKQWCEKQDGIFKDLYAECDQRAVLINNITTDKRIRKKQMTKLLECIDTLQHGSRCYTNKHFEFATRNRQQLMAEIKEPLVRQNAIETMSIILQKLDDIRQKDTNTQIEHLNSLQIEAEDLFNYVNTVDDKTNVLQDTICSVNGLCKRIQDKIEHVEILCREREEALRKEEETKKEYLDQLNKLEEKYKKKLMEDELRKEELLKIKENIREKERNLEVDFQMRQQQLKLEFEEERQKAREKIEEKERELEEAMSNQLEDECTLRKIYEERYRLDSEIAIMFQEIEEKEKSMLDKIEVERLAATQLIEEEQVKYEEKVNEMEKEIQELIKTFEEEKEHITIVNAYLLTRFADEISMIFIEHATLNEKQMAELKEKYDNLKKQYETHLKETSRTPDSNERCRQQ</sequence>
<dbReference type="Proteomes" id="UP001165740">
    <property type="component" value="Chromosome 16"/>
</dbReference>
<organism evidence="7 8">
    <name type="scientific">Biomphalaria glabrata</name>
    <name type="common">Bloodfluke planorb</name>
    <name type="synonym">Freshwater snail</name>
    <dbReference type="NCBI Taxonomy" id="6526"/>
    <lineage>
        <taxon>Eukaryota</taxon>
        <taxon>Metazoa</taxon>
        <taxon>Spiralia</taxon>
        <taxon>Lophotrochozoa</taxon>
        <taxon>Mollusca</taxon>
        <taxon>Gastropoda</taxon>
        <taxon>Heterobranchia</taxon>
        <taxon>Euthyneura</taxon>
        <taxon>Panpulmonata</taxon>
        <taxon>Hygrophila</taxon>
        <taxon>Lymnaeoidea</taxon>
        <taxon>Planorbidae</taxon>
        <taxon>Biomphalaria</taxon>
    </lineage>
</organism>
<gene>
    <name evidence="8" type="primary">LOC106060037</name>
</gene>
<evidence type="ECO:0000256" key="5">
    <source>
        <dbReference type="SAM" id="MobiDB-lite"/>
    </source>
</evidence>
<feature type="coiled-coil region" evidence="4">
    <location>
        <begin position="307"/>
        <end position="413"/>
    </location>
</feature>
<dbReference type="RefSeq" id="XP_055870485.1">
    <property type="nucleotide sequence ID" value="XM_056014510.1"/>
</dbReference>
<evidence type="ECO:0000256" key="3">
    <source>
        <dbReference type="ARBA" id="ARBA00023134"/>
    </source>
</evidence>
<dbReference type="AlphaFoldDB" id="A0A9W2Z631"/>
<dbReference type="OrthoDB" id="431287at2759"/>
<accession>A0A9W2Z631</accession>
<dbReference type="Pfam" id="PF04548">
    <property type="entry name" value="AIG1"/>
    <property type="match status" value="1"/>
</dbReference>
<dbReference type="PANTHER" id="PTHR10903:SF184">
    <property type="entry name" value="GTP-BINDING PROTEIN A"/>
    <property type="match status" value="1"/>
</dbReference>
<feature type="region of interest" description="Disordered" evidence="5">
    <location>
        <begin position="534"/>
        <end position="553"/>
    </location>
</feature>
<dbReference type="PANTHER" id="PTHR10903">
    <property type="entry name" value="GTPASE, IMAP FAMILY MEMBER-RELATED"/>
    <property type="match status" value="1"/>
</dbReference>
<dbReference type="GO" id="GO:0005525">
    <property type="term" value="F:GTP binding"/>
    <property type="evidence" value="ECO:0007669"/>
    <property type="project" value="UniProtKB-KW"/>
</dbReference>
<evidence type="ECO:0000313" key="8">
    <source>
        <dbReference type="RefSeq" id="XP_055870485.1"/>
    </source>
</evidence>
<dbReference type="GeneID" id="106060037"/>
<dbReference type="InterPro" id="IPR027417">
    <property type="entry name" value="P-loop_NTPase"/>
</dbReference>
<dbReference type="InterPro" id="IPR006703">
    <property type="entry name" value="G_AIG1"/>
</dbReference>
<keyword evidence="4" id="KW-0175">Coiled coil</keyword>
<dbReference type="Gene3D" id="3.40.50.300">
    <property type="entry name" value="P-loop containing nucleotide triphosphate hydrolases"/>
    <property type="match status" value="1"/>
</dbReference>
<reference evidence="8" key="1">
    <citation type="submission" date="2025-08" db="UniProtKB">
        <authorList>
            <consortium name="RefSeq"/>
        </authorList>
    </citation>
    <scope>IDENTIFICATION</scope>
</reference>
<dbReference type="FunFam" id="3.40.50.300:FF:000840">
    <property type="entry name" value="Immune-associated nucleotide-binding protein 9"/>
    <property type="match status" value="1"/>
</dbReference>
<evidence type="ECO:0000256" key="4">
    <source>
        <dbReference type="SAM" id="Coils"/>
    </source>
</evidence>
<feature type="coiled-coil region" evidence="4">
    <location>
        <begin position="454"/>
        <end position="488"/>
    </location>
</feature>
<dbReference type="PROSITE" id="PS51720">
    <property type="entry name" value="G_AIG1"/>
    <property type="match status" value="1"/>
</dbReference>
<feature type="domain" description="AIG1-type G" evidence="6">
    <location>
        <begin position="2"/>
        <end position="217"/>
    </location>
</feature>
<evidence type="ECO:0000259" key="6">
    <source>
        <dbReference type="PROSITE" id="PS51720"/>
    </source>
</evidence>
<dbReference type="SUPFAM" id="SSF52540">
    <property type="entry name" value="P-loop containing nucleoside triphosphate hydrolases"/>
    <property type="match status" value="1"/>
</dbReference>
<name>A0A9W2Z631_BIOGL</name>
<dbReference type="InterPro" id="IPR045058">
    <property type="entry name" value="GIMA/IAN/Toc"/>
</dbReference>
<dbReference type="OMA" id="SEIAIMF"/>
<comment type="similarity">
    <text evidence="1">Belongs to the TRAFAC class TrmE-Era-EngA-EngB-Septin-like GTPase superfamily. AIG1/Toc34/Toc159-like paraseptin GTPase family. IAN subfamily.</text>
</comment>
<evidence type="ECO:0000256" key="2">
    <source>
        <dbReference type="ARBA" id="ARBA00022741"/>
    </source>
</evidence>
<proteinExistence type="inferred from homology"/>
<keyword evidence="2" id="KW-0547">Nucleotide-binding</keyword>
<keyword evidence="7" id="KW-1185">Reference proteome</keyword>
<protein>
    <submittedName>
        <fullName evidence="8">Uncharacterized protein LOC106060037</fullName>
    </submittedName>
</protein>
<evidence type="ECO:0000313" key="7">
    <source>
        <dbReference type="Proteomes" id="UP001165740"/>
    </source>
</evidence>
<evidence type="ECO:0000256" key="1">
    <source>
        <dbReference type="ARBA" id="ARBA00008535"/>
    </source>
</evidence>